<evidence type="ECO:0000313" key="3">
    <source>
        <dbReference type="EMBL" id="KFG40025.1"/>
    </source>
</evidence>
<feature type="region of interest" description="Disordered" evidence="1">
    <location>
        <begin position="139"/>
        <end position="159"/>
    </location>
</feature>
<dbReference type="AlphaFoldDB" id="A0A086K6K7"/>
<dbReference type="Pfam" id="PF06470">
    <property type="entry name" value="SMC_hinge"/>
    <property type="match status" value="1"/>
</dbReference>
<gene>
    <name evidence="3" type="ORF">TGFOU_297800A</name>
</gene>
<dbReference type="GO" id="GO:0005524">
    <property type="term" value="F:ATP binding"/>
    <property type="evidence" value="ECO:0007669"/>
    <property type="project" value="InterPro"/>
</dbReference>
<dbReference type="EMBL" id="AEYH02002359">
    <property type="protein sequence ID" value="KFG40025.1"/>
    <property type="molecule type" value="Genomic_DNA"/>
</dbReference>
<dbReference type="GO" id="GO:0005694">
    <property type="term" value="C:chromosome"/>
    <property type="evidence" value="ECO:0007669"/>
    <property type="project" value="InterPro"/>
</dbReference>
<accession>A0A086K6K7</accession>
<feature type="domain" description="SMC hinge" evidence="2">
    <location>
        <begin position="311"/>
        <end position="383"/>
    </location>
</feature>
<evidence type="ECO:0000313" key="4">
    <source>
        <dbReference type="Proteomes" id="UP000028838"/>
    </source>
</evidence>
<organism evidence="3 4">
    <name type="scientific">Toxoplasma gondii FOU</name>
    <dbReference type="NCBI Taxonomy" id="943167"/>
    <lineage>
        <taxon>Eukaryota</taxon>
        <taxon>Sar</taxon>
        <taxon>Alveolata</taxon>
        <taxon>Apicomplexa</taxon>
        <taxon>Conoidasida</taxon>
        <taxon>Coccidia</taxon>
        <taxon>Eucoccidiorida</taxon>
        <taxon>Eimeriorina</taxon>
        <taxon>Sarcocystidae</taxon>
        <taxon>Toxoplasma</taxon>
    </lineage>
</organism>
<dbReference type="InterPro" id="IPR010935">
    <property type="entry name" value="SMC_hinge"/>
</dbReference>
<dbReference type="GO" id="GO:0051276">
    <property type="term" value="P:chromosome organization"/>
    <property type="evidence" value="ECO:0007669"/>
    <property type="project" value="InterPro"/>
</dbReference>
<evidence type="ECO:0000256" key="1">
    <source>
        <dbReference type="SAM" id="MobiDB-lite"/>
    </source>
</evidence>
<dbReference type="InterPro" id="IPR036277">
    <property type="entry name" value="SMC_hinge_sf"/>
</dbReference>
<feature type="compositionally biased region" description="Gly residues" evidence="1">
    <location>
        <begin position="176"/>
        <end position="186"/>
    </location>
</feature>
<feature type="non-terminal residue" evidence="3">
    <location>
        <position position="1"/>
    </location>
</feature>
<dbReference type="VEuPathDB" id="ToxoDB:TGFOU_297800A"/>
<protein>
    <submittedName>
        <fullName evidence="3">RecF/RecN/SMC N terminal domain-containing protein</fullName>
    </submittedName>
</protein>
<feature type="region of interest" description="Disordered" evidence="1">
    <location>
        <begin position="172"/>
        <end position="192"/>
    </location>
</feature>
<reference evidence="3 4" key="1">
    <citation type="submission" date="2014-07" db="EMBL/GenBank/DDBJ databases">
        <authorList>
            <person name="Sibley D."/>
            <person name="Venepally P."/>
            <person name="Karamycheva S."/>
            <person name="Hadjithomas M."/>
            <person name="Khan A."/>
            <person name="Brunk B."/>
            <person name="Roos D."/>
            <person name="Caler E."/>
            <person name="Lorenzi H."/>
        </authorList>
    </citation>
    <scope>NUCLEOTIDE SEQUENCE [LARGE SCALE GENOMIC DNA]</scope>
    <source>
        <strain evidence="3 4">FOU</strain>
    </source>
</reference>
<sequence length="393" mass="44848">SFSSQLQEISVVLREEIEPTIERLRKEKQEYFNFVSMKEEMQRFQRFDVAYRFYSAKQLLQQGTSDFDELTQKKAEIEAQREKLDGPLQRVRQKKEEVEKLLAKRHSEEKTARRDLKLFSDALEDLKKEEQKLAKKLAEKRASRLSETSHAEAAEEEVKRVKEALENAEKKLEGLSTGGAEAGGGASLREKLKQAKTKAAQLEAEEEDLKTELKHVDEELRQVRAKLNKSGESAAQMTTQRDAAAARVAALEKQLAAEAVDEEKLASLREEMKLCRREIDAAKHEAQESQHELNSWSKIAVRLPRGMHPHKLHGQVFELVELKNDYLDFAKALQLLVGGKLEYVVVEDKDASKAIFKENNFASSRRRVTLLPIQDCQVGKICDTAVRLTHLAL</sequence>
<comment type="caution">
    <text evidence="3">The sequence shown here is derived from an EMBL/GenBank/DDBJ whole genome shotgun (WGS) entry which is preliminary data.</text>
</comment>
<dbReference type="Proteomes" id="UP000028838">
    <property type="component" value="Unassembled WGS sequence"/>
</dbReference>
<dbReference type="SUPFAM" id="SSF75553">
    <property type="entry name" value="Smc hinge domain"/>
    <property type="match status" value="1"/>
</dbReference>
<evidence type="ECO:0000259" key="2">
    <source>
        <dbReference type="Pfam" id="PF06470"/>
    </source>
</evidence>
<dbReference type="PANTHER" id="PTHR43977">
    <property type="entry name" value="STRUCTURAL MAINTENANCE OF CHROMOSOMES PROTEIN 3"/>
    <property type="match status" value="1"/>
</dbReference>
<name>A0A086K6K7_TOXGO</name>
<proteinExistence type="predicted"/>